<dbReference type="GO" id="GO:0005524">
    <property type="term" value="F:ATP binding"/>
    <property type="evidence" value="ECO:0007669"/>
    <property type="project" value="UniProtKB-KW"/>
</dbReference>
<evidence type="ECO:0000256" key="5">
    <source>
        <dbReference type="ARBA" id="ARBA00022705"/>
    </source>
</evidence>
<dbReference type="InterPro" id="IPR001238">
    <property type="entry name" value="DNA-binding_RecF"/>
</dbReference>
<dbReference type="InterPro" id="IPR003395">
    <property type="entry name" value="RecF/RecN/SMC_N"/>
</dbReference>
<dbReference type="SUPFAM" id="SSF52540">
    <property type="entry name" value="P-loop containing nucleoside triphosphate hydrolases"/>
    <property type="match status" value="1"/>
</dbReference>
<dbReference type="PROSITE" id="PS00618">
    <property type="entry name" value="RECF_2"/>
    <property type="match status" value="1"/>
</dbReference>
<dbReference type="GO" id="GO:0003697">
    <property type="term" value="F:single-stranded DNA binding"/>
    <property type="evidence" value="ECO:0007669"/>
    <property type="project" value="InterPro"/>
</dbReference>
<gene>
    <name evidence="11" type="ORF">COT66_00970</name>
</gene>
<protein>
    <recommendedName>
        <fullName evidence="3 9">DNA replication and repair protein RecF</fullName>
    </recommendedName>
</protein>
<sequence length="335" mass="38099">SYREKGFEFPTGTTVVVGPNASGKTNLLEAIRFLAIGQSLRAGVEVEMIHYGQEIARIIGLAKDQEEEKLEVVITGGAVAGEAAIKKRFLVSGVARRKLDFVGHLRVVYFGPEDLKIIFDSPLGRRSFLDAILEATDHEYRRANLSYQKGLRQRNKLLEQIRDEGRPRSVLFFWDKLLIENGALINRKRAELIEYINQRPLRLGEVTLEYDESLVTLQRLAQYADAEVAAGMTLVGPQRDDFQVQQGERNLHTYGSRGEQRMAVVALKLAELDFVTAKTSSRPVLLLDDIFSELDREHRQELLKHVGQQQTIITTTDIHLLEKEYRKKVEMIVLK</sequence>
<evidence type="ECO:0000256" key="2">
    <source>
        <dbReference type="ARBA" id="ARBA00008016"/>
    </source>
</evidence>
<keyword evidence="9" id="KW-0234">DNA repair</keyword>
<evidence type="ECO:0000256" key="7">
    <source>
        <dbReference type="ARBA" id="ARBA00022840"/>
    </source>
</evidence>
<dbReference type="GO" id="GO:0000731">
    <property type="term" value="P:DNA synthesis involved in DNA repair"/>
    <property type="evidence" value="ECO:0007669"/>
    <property type="project" value="TreeGrafter"/>
</dbReference>
<evidence type="ECO:0000256" key="4">
    <source>
        <dbReference type="ARBA" id="ARBA00022490"/>
    </source>
</evidence>
<dbReference type="PANTHER" id="PTHR32182:SF0">
    <property type="entry name" value="DNA REPLICATION AND REPAIR PROTEIN RECF"/>
    <property type="match status" value="1"/>
</dbReference>
<dbReference type="EMBL" id="PEZK01000017">
    <property type="protein sequence ID" value="PIU02310.1"/>
    <property type="molecule type" value="Genomic_DNA"/>
</dbReference>
<evidence type="ECO:0000256" key="6">
    <source>
        <dbReference type="ARBA" id="ARBA00022741"/>
    </source>
</evidence>
<dbReference type="Gene3D" id="1.20.1050.90">
    <property type="entry name" value="RecF/RecN/SMC, N-terminal domain"/>
    <property type="match status" value="1"/>
</dbReference>
<dbReference type="GO" id="GO:0006302">
    <property type="term" value="P:double-strand break repair"/>
    <property type="evidence" value="ECO:0007669"/>
    <property type="project" value="TreeGrafter"/>
</dbReference>
<dbReference type="SMART" id="SM00382">
    <property type="entry name" value="AAA"/>
    <property type="match status" value="1"/>
</dbReference>
<feature type="domain" description="AAA+ ATPase" evidence="10">
    <location>
        <begin position="10"/>
        <end position="335"/>
    </location>
</feature>
<feature type="non-terminal residue" evidence="11">
    <location>
        <position position="1"/>
    </location>
</feature>
<comment type="subcellular location">
    <subcellularLocation>
        <location evidence="1 9">Cytoplasm</location>
    </subcellularLocation>
</comment>
<accession>A0A2M6XB64</accession>
<dbReference type="InterPro" id="IPR042174">
    <property type="entry name" value="RecF_2"/>
</dbReference>
<evidence type="ECO:0000256" key="1">
    <source>
        <dbReference type="ARBA" id="ARBA00004496"/>
    </source>
</evidence>
<dbReference type="PANTHER" id="PTHR32182">
    <property type="entry name" value="DNA REPLICATION AND REPAIR PROTEIN RECF"/>
    <property type="match status" value="1"/>
</dbReference>
<evidence type="ECO:0000259" key="10">
    <source>
        <dbReference type="SMART" id="SM00382"/>
    </source>
</evidence>
<keyword evidence="7 9" id="KW-0067">ATP-binding</keyword>
<reference evidence="12" key="1">
    <citation type="submission" date="2017-09" db="EMBL/GenBank/DDBJ databases">
        <title>Depth-based differentiation of microbial function through sediment-hosted aquifers and enrichment of novel symbionts in the deep terrestrial subsurface.</title>
        <authorList>
            <person name="Probst A.J."/>
            <person name="Ladd B."/>
            <person name="Jarett J.K."/>
            <person name="Geller-Mcgrath D.E."/>
            <person name="Sieber C.M.K."/>
            <person name="Emerson J.B."/>
            <person name="Anantharaman K."/>
            <person name="Thomas B.C."/>
            <person name="Malmstrom R."/>
            <person name="Stieglmeier M."/>
            <person name="Klingl A."/>
            <person name="Woyke T."/>
            <person name="Ryan C.M."/>
            <person name="Banfield J.F."/>
        </authorList>
    </citation>
    <scope>NUCLEOTIDE SEQUENCE [LARGE SCALE GENOMIC DNA]</scope>
</reference>
<proteinExistence type="inferred from homology"/>
<organism evidence="11 12">
    <name type="scientific">Candidatus Shapirobacteria bacterium CG09_land_8_20_14_0_10_49_15</name>
    <dbReference type="NCBI Taxonomy" id="1974482"/>
    <lineage>
        <taxon>Bacteria</taxon>
        <taxon>Candidatus Shapironibacteriota</taxon>
    </lineage>
</organism>
<comment type="caution">
    <text evidence="11">The sequence shown here is derived from an EMBL/GenBank/DDBJ whole genome shotgun (WGS) entry which is preliminary data.</text>
</comment>
<keyword evidence="9" id="KW-0742">SOS response</keyword>
<dbReference type="InterPro" id="IPR018078">
    <property type="entry name" value="DNA-binding_RecF_CS"/>
</dbReference>
<dbReference type="GO" id="GO:0009432">
    <property type="term" value="P:SOS response"/>
    <property type="evidence" value="ECO:0007669"/>
    <property type="project" value="UniProtKB-KW"/>
</dbReference>
<evidence type="ECO:0000313" key="12">
    <source>
        <dbReference type="Proteomes" id="UP000231214"/>
    </source>
</evidence>
<dbReference type="Pfam" id="PF02463">
    <property type="entry name" value="SMC_N"/>
    <property type="match status" value="1"/>
</dbReference>
<keyword evidence="5 9" id="KW-0235">DNA replication</keyword>
<evidence type="ECO:0000256" key="8">
    <source>
        <dbReference type="ARBA" id="ARBA00023125"/>
    </source>
</evidence>
<comment type="similarity">
    <text evidence="2 9">Belongs to the RecF family.</text>
</comment>
<evidence type="ECO:0000256" key="9">
    <source>
        <dbReference type="RuleBase" id="RU000578"/>
    </source>
</evidence>
<dbReference type="GO" id="GO:0005737">
    <property type="term" value="C:cytoplasm"/>
    <property type="evidence" value="ECO:0007669"/>
    <property type="project" value="UniProtKB-SubCell"/>
</dbReference>
<dbReference type="InterPro" id="IPR003593">
    <property type="entry name" value="AAA+_ATPase"/>
</dbReference>
<keyword evidence="9" id="KW-0227">DNA damage</keyword>
<dbReference type="HAMAP" id="MF_00365">
    <property type="entry name" value="RecF"/>
    <property type="match status" value="1"/>
</dbReference>
<dbReference type="Gene3D" id="3.40.50.300">
    <property type="entry name" value="P-loop containing nucleotide triphosphate hydrolases"/>
    <property type="match status" value="1"/>
</dbReference>
<dbReference type="NCBIfam" id="TIGR00611">
    <property type="entry name" value="recf"/>
    <property type="match status" value="1"/>
</dbReference>
<dbReference type="Proteomes" id="UP000231214">
    <property type="component" value="Unassembled WGS sequence"/>
</dbReference>
<comment type="function">
    <text evidence="9">The RecF protein is involved in DNA metabolism; it is required for DNA replication and normal SOS inducibility. RecF binds preferentially to single-stranded, linear DNA. It also seems to bind ATP.</text>
</comment>
<evidence type="ECO:0000256" key="3">
    <source>
        <dbReference type="ARBA" id="ARBA00020170"/>
    </source>
</evidence>
<dbReference type="AlphaFoldDB" id="A0A2M6XB64"/>
<evidence type="ECO:0000313" key="11">
    <source>
        <dbReference type="EMBL" id="PIU02310.1"/>
    </source>
</evidence>
<keyword evidence="4" id="KW-0963">Cytoplasm</keyword>
<dbReference type="InterPro" id="IPR027417">
    <property type="entry name" value="P-loop_NTPase"/>
</dbReference>
<dbReference type="PROSITE" id="PS00617">
    <property type="entry name" value="RECF_1"/>
    <property type="match status" value="1"/>
</dbReference>
<keyword evidence="6 9" id="KW-0547">Nucleotide-binding</keyword>
<dbReference type="GO" id="GO:0006260">
    <property type="term" value="P:DNA replication"/>
    <property type="evidence" value="ECO:0007669"/>
    <property type="project" value="UniProtKB-KW"/>
</dbReference>
<name>A0A2M6XB64_9BACT</name>
<keyword evidence="8 9" id="KW-0238">DNA-binding</keyword>